<keyword evidence="2" id="KW-1185">Reference proteome</keyword>
<sequence length="125" mass="14648">MSKQQKERIDPYLELQWQKLLSKLEKIIGKRPQNIEAVLFLIGMRELGKGARHFSKEQKQDLMHIAVCRVLSKSGFYELEGVDAEGWPHWKLLKPLPKLDLLSQEALLKTHIIDYFHEEGIIENE</sequence>
<dbReference type="AlphaFoldDB" id="A0A846MSL1"/>
<accession>A0A846MSL1</accession>
<gene>
    <name evidence="1" type="ORF">FHS56_001924</name>
</gene>
<proteinExistence type="predicted"/>
<name>A0A846MSL1_9BACT</name>
<dbReference type="EMBL" id="JAASRN010000002">
    <property type="protein sequence ID" value="NIK74411.1"/>
    <property type="molecule type" value="Genomic_DNA"/>
</dbReference>
<evidence type="ECO:0000313" key="2">
    <source>
        <dbReference type="Proteomes" id="UP000537126"/>
    </source>
</evidence>
<reference evidence="1 2" key="1">
    <citation type="submission" date="2020-03" db="EMBL/GenBank/DDBJ databases">
        <title>Genomic Encyclopedia of Type Strains, Phase IV (KMG-IV): sequencing the most valuable type-strain genomes for metagenomic binning, comparative biology and taxonomic classification.</title>
        <authorList>
            <person name="Goeker M."/>
        </authorList>
    </citation>
    <scope>NUCLEOTIDE SEQUENCE [LARGE SCALE GENOMIC DNA]</scope>
    <source>
        <strain evidence="1 2">DSM 5718</strain>
    </source>
</reference>
<evidence type="ECO:0000313" key="1">
    <source>
        <dbReference type="EMBL" id="NIK74411.1"/>
    </source>
</evidence>
<dbReference type="RefSeq" id="WP_166920046.1">
    <property type="nucleotide sequence ID" value="NZ_JAASRN010000002.1"/>
</dbReference>
<organism evidence="1 2">
    <name type="scientific">Thermonema lapsum</name>
    <dbReference type="NCBI Taxonomy" id="28195"/>
    <lineage>
        <taxon>Bacteria</taxon>
        <taxon>Pseudomonadati</taxon>
        <taxon>Bacteroidota</taxon>
        <taxon>Cytophagia</taxon>
        <taxon>Cytophagales</taxon>
        <taxon>Thermonemataceae</taxon>
        <taxon>Thermonema</taxon>
    </lineage>
</organism>
<dbReference type="Proteomes" id="UP000537126">
    <property type="component" value="Unassembled WGS sequence"/>
</dbReference>
<protein>
    <submittedName>
        <fullName evidence="1">Uncharacterized protein</fullName>
    </submittedName>
</protein>
<comment type="caution">
    <text evidence="1">The sequence shown here is derived from an EMBL/GenBank/DDBJ whole genome shotgun (WGS) entry which is preliminary data.</text>
</comment>